<comment type="caution">
    <text evidence="1">The sequence shown here is derived from an EMBL/GenBank/DDBJ whole genome shotgun (WGS) entry which is preliminary data.</text>
</comment>
<organism evidence="1 2">
    <name type="scientific">Sphingobium lactosutens DS20</name>
    <dbReference type="NCBI Taxonomy" id="1331060"/>
    <lineage>
        <taxon>Bacteria</taxon>
        <taxon>Pseudomonadati</taxon>
        <taxon>Pseudomonadota</taxon>
        <taxon>Alphaproteobacteria</taxon>
        <taxon>Sphingomonadales</taxon>
        <taxon>Sphingomonadaceae</taxon>
        <taxon>Sphingobium</taxon>
    </lineage>
</organism>
<accession>T0I1A5</accession>
<gene>
    <name evidence="1" type="ORF">RLDS_00545</name>
</gene>
<dbReference type="AlphaFoldDB" id="T0I1A5"/>
<proteinExistence type="predicted"/>
<dbReference type="Proteomes" id="UP000015531">
    <property type="component" value="Unassembled WGS sequence"/>
</dbReference>
<dbReference type="EMBL" id="ATDP01000034">
    <property type="protein sequence ID" value="EQB19092.1"/>
    <property type="molecule type" value="Genomic_DNA"/>
</dbReference>
<keyword evidence="2" id="KW-1185">Reference proteome</keyword>
<reference evidence="1 2" key="1">
    <citation type="journal article" date="2013" name="Genome Announc.">
        <title>Draft Genome Sequence of Sphingobium lactosutens Strain DS20T, Isolated from a Hexachlorocyclohexane Dumpsite.</title>
        <authorList>
            <person name="Kumar R."/>
            <person name="Dwivedi V."/>
            <person name="Negi V."/>
            <person name="Khurana J.P."/>
            <person name="Lal R."/>
        </authorList>
    </citation>
    <scope>NUCLEOTIDE SEQUENCE [LARGE SCALE GENOMIC DNA]</scope>
    <source>
        <strain evidence="1 2">DS20</strain>
    </source>
</reference>
<evidence type="ECO:0000313" key="1">
    <source>
        <dbReference type="EMBL" id="EQB19092.1"/>
    </source>
</evidence>
<name>T0I1A5_9SPHN</name>
<protein>
    <submittedName>
        <fullName evidence="1">Uncharacterized protein</fullName>
    </submittedName>
</protein>
<evidence type="ECO:0000313" key="2">
    <source>
        <dbReference type="Proteomes" id="UP000015531"/>
    </source>
</evidence>
<dbReference type="PATRIC" id="fig|1331060.3.peg.83"/>
<sequence>MGSCRPDFLIELRSRSTGECKQLIVEAVGSSDEAQLAAKAAARPALLQIAPVATLKVTDLEQNRWGSTIRSMLDL</sequence>
<dbReference type="RefSeq" id="WP_021224290.1">
    <property type="nucleotide sequence ID" value="NZ_ATDP01000034.1"/>
</dbReference>